<name>C0DBL4_9FIRM</name>
<dbReference type="HOGENOM" id="CLU_3307050_0_0_9"/>
<protein>
    <submittedName>
        <fullName evidence="1">Uncharacterized protein</fullName>
    </submittedName>
</protein>
<proteinExistence type="predicted"/>
<evidence type="ECO:0000313" key="2">
    <source>
        <dbReference type="Proteomes" id="UP000004756"/>
    </source>
</evidence>
<dbReference type="Proteomes" id="UP000004756">
    <property type="component" value="Unassembled WGS sequence"/>
</dbReference>
<dbReference type="AlphaFoldDB" id="C0DBL4"/>
<dbReference type="EMBL" id="ACCJ01000551">
    <property type="protein sequence ID" value="EEG51258.1"/>
    <property type="molecule type" value="Genomic_DNA"/>
</dbReference>
<evidence type="ECO:0000313" key="1">
    <source>
        <dbReference type="EMBL" id="EEG51258.1"/>
    </source>
</evidence>
<accession>C0DBL4</accession>
<reference evidence="1 2" key="2">
    <citation type="submission" date="2009-02" db="EMBL/GenBank/DDBJ databases">
        <title>Draft genome sequence of Clostridium asparagiforme (DSM 15981).</title>
        <authorList>
            <person name="Sudarsanam P."/>
            <person name="Ley R."/>
            <person name="Guruge J."/>
            <person name="Turnbaugh P.J."/>
            <person name="Mahowald M."/>
            <person name="Liep D."/>
            <person name="Gordon J."/>
        </authorList>
    </citation>
    <scope>NUCLEOTIDE SEQUENCE [LARGE SCALE GENOMIC DNA]</scope>
    <source>
        <strain evidence="1 2">DSM 15981</strain>
    </source>
</reference>
<gene>
    <name evidence="1" type="ORF">CLOSTASPAR_06670</name>
</gene>
<organism evidence="1 2">
    <name type="scientific">[Clostridium] asparagiforme DSM 15981</name>
    <dbReference type="NCBI Taxonomy" id="518636"/>
    <lineage>
        <taxon>Bacteria</taxon>
        <taxon>Bacillati</taxon>
        <taxon>Bacillota</taxon>
        <taxon>Clostridia</taxon>
        <taxon>Lachnospirales</taxon>
        <taxon>Lachnospiraceae</taxon>
        <taxon>Enterocloster</taxon>
    </lineage>
</organism>
<reference evidence="1 2" key="1">
    <citation type="submission" date="2009-01" db="EMBL/GenBank/DDBJ databases">
        <authorList>
            <person name="Fulton L."/>
            <person name="Clifton S."/>
            <person name="Fulton B."/>
            <person name="Xu J."/>
            <person name="Minx P."/>
            <person name="Pepin K.H."/>
            <person name="Johnson M."/>
            <person name="Bhonagiri V."/>
            <person name="Nash W.E."/>
            <person name="Mardis E.R."/>
            <person name="Wilson R.K."/>
        </authorList>
    </citation>
    <scope>NUCLEOTIDE SEQUENCE [LARGE SCALE GENOMIC DNA]</scope>
    <source>
        <strain evidence="1 2">DSM 15981</strain>
    </source>
</reference>
<keyword evidence="2" id="KW-1185">Reference proteome</keyword>
<sequence length="39" mass="4655">MQNIEKSSAGYEEMIKTDRKIVQIALERRKDFNEKLTKL</sequence>
<comment type="caution">
    <text evidence="1">The sequence shown here is derived from an EMBL/GenBank/DDBJ whole genome shotgun (WGS) entry which is preliminary data.</text>
</comment>